<reference evidence="3" key="1">
    <citation type="journal article" date="2019" name="Int. J. Syst. Evol. Microbiol.">
        <title>The Global Catalogue of Microorganisms (GCM) 10K type strain sequencing project: providing services to taxonomists for standard genome sequencing and annotation.</title>
        <authorList>
            <consortium name="The Broad Institute Genomics Platform"/>
            <consortium name="The Broad Institute Genome Sequencing Center for Infectious Disease"/>
            <person name="Wu L."/>
            <person name="Ma J."/>
        </authorList>
    </citation>
    <scope>NUCLEOTIDE SEQUENCE [LARGE SCALE GENOMIC DNA]</scope>
    <source>
        <strain evidence="3">JCM 17440</strain>
    </source>
</reference>
<protein>
    <recommendedName>
        <fullName evidence="4">Secreted protein</fullName>
    </recommendedName>
</protein>
<name>A0ABP8C6N4_9ACTN</name>
<feature type="transmembrane region" description="Helical" evidence="1">
    <location>
        <begin position="12"/>
        <end position="32"/>
    </location>
</feature>
<keyword evidence="1" id="KW-0472">Membrane</keyword>
<proteinExistence type="predicted"/>
<keyword evidence="1" id="KW-0812">Transmembrane</keyword>
<evidence type="ECO:0000256" key="1">
    <source>
        <dbReference type="SAM" id="Phobius"/>
    </source>
</evidence>
<dbReference type="InterPro" id="IPR046492">
    <property type="entry name" value="DUF6585"/>
</dbReference>
<dbReference type="EMBL" id="BAABAS010000011">
    <property type="protein sequence ID" value="GAA4234585.1"/>
    <property type="molecule type" value="Genomic_DNA"/>
</dbReference>
<evidence type="ECO:0008006" key="4">
    <source>
        <dbReference type="Google" id="ProtNLM"/>
    </source>
</evidence>
<organism evidence="2 3">
    <name type="scientific">Actinomadura meridiana</name>
    <dbReference type="NCBI Taxonomy" id="559626"/>
    <lineage>
        <taxon>Bacteria</taxon>
        <taxon>Bacillati</taxon>
        <taxon>Actinomycetota</taxon>
        <taxon>Actinomycetes</taxon>
        <taxon>Streptosporangiales</taxon>
        <taxon>Thermomonosporaceae</taxon>
        <taxon>Actinomadura</taxon>
    </lineage>
</organism>
<keyword evidence="1" id="KW-1133">Transmembrane helix</keyword>
<gene>
    <name evidence="2" type="ORF">GCM10022254_39760</name>
</gene>
<dbReference type="Proteomes" id="UP001501710">
    <property type="component" value="Unassembled WGS sequence"/>
</dbReference>
<accession>A0ABP8C6N4</accession>
<evidence type="ECO:0000313" key="2">
    <source>
        <dbReference type="EMBL" id="GAA4234585.1"/>
    </source>
</evidence>
<keyword evidence="3" id="KW-1185">Reference proteome</keyword>
<comment type="caution">
    <text evidence="2">The sequence shown here is derived from an EMBL/GenBank/DDBJ whole genome shotgun (WGS) entry which is preliminary data.</text>
</comment>
<dbReference type="Pfam" id="PF20226">
    <property type="entry name" value="DUF6585"/>
    <property type="match status" value="1"/>
</dbReference>
<evidence type="ECO:0000313" key="3">
    <source>
        <dbReference type="Proteomes" id="UP001501710"/>
    </source>
</evidence>
<sequence length="205" mass="21985">MAVVYLHDRDWWAGLFALALSMGCAAAIGWVAGHDRLRGRSVTLHTGGLSITGPGGPARYGWDELESVTVSGVRNAPRDRTRWTFTVVADDGTVLRLGDDIRDVRELGEAVALEVTSRVVPRHLAAVKAGESVRMGPFTIDLDCVEKDGERIPWPGVSAVDMDNGLVTVHTRGARANLVAVAGQMPDALAFTALCDLVRELTEPS</sequence>